<keyword evidence="3" id="KW-1185">Reference proteome</keyword>
<dbReference type="Gene3D" id="3.10.490.10">
    <property type="entry name" value="Gamma-glutamyl cyclotransferase-like"/>
    <property type="match status" value="1"/>
</dbReference>
<dbReference type="EMBL" id="CP098732">
    <property type="protein sequence ID" value="USE83443.1"/>
    <property type="molecule type" value="Genomic_DNA"/>
</dbReference>
<evidence type="ECO:0000259" key="1">
    <source>
        <dbReference type="Pfam" id="PF06094"/>
    </source>
</evidence>
<dbReference type="InterPro" id="IPR009288">
    <property type="entry name" value="AIG2-like_dom"/>
</dbReference>
<gene>
    <name evidence="2" type="ORF">M5E07_00865</name>
</gene>
<reference evidence="2" key="1">
    <citation type="submission" date="2022-06" db="EMBL/GenBank/DDBJ databases">
        <title>Isolation, identification and characterization of iprodione-degrading strains in Lhasa, Tibet.</title>
        <authorList>
            <person name="Pan H."/>
        </authorList>
    </citation>
    <scope>NUCLEOTIDE SEQUENCE</scope>
    <source>
        <strain evidence="2">Y-23</strain>
    </source>
</reference>
<name>A0AAE9LRP7_9GAMM</name>
<sequence length="108" mass="11863">MLSLFVYGTLGPNRPNAHILENIGGTWATAFVHGKLHAKGWGADLGFPGIVLSEDAPTVQGFIFFSDNLAQHWTVLDEFEGEGYVRSPVQATLVETGERINSWVYSLK</sequence>
<organism evidence="2 3">
    <name type="scientific">Acinetobacter tibetensis</name>
    <dbReference type="NCBI Taxonomy" id="2943497"/>
    <lineage>
        <taxon>Bacteria</taxon>
        <taxon>Pseudomonadati</taxon>
        <taxon>Pseudomonadota</taxon>
        <taxon>Gammaproteobacteria</taxon>
        <taxon>Moraxellales</taxon>
        <taxon>Moraxellaceae</taxon>
        <taxon>Acinetobacter</taxon>
    </lineage>
</organism>
<dbReference type="SUPFAM" id="SSF110857">
    <property type="entry name" value="Gamma-glutamyl cyclotransferase-like"/>
    <property type="match status" value="1"/>
</dbReference>
<protein>
    <submittedName>
        <fullName evidence="2">Gamma-glutamylcyclotransferase</fullName>
    </submittedName>
</protein>
<evidence type="ECO:0000313" key="2">
    <source>
        <dbReference type="EMBL" id="USE83443.1"/>
    </source>
</evidence>
<accession>A0AAE9LRP7</accession>
<dbReference type="RefSeq" id="WP_252221124.1">
    <property type="nucleotide sequence ID" value="NZ_CP098732.1"/>
</dbReference>
<proteinExistence type="predicted"/>
<dbReference type="InterPro" id="IPR036568">
    <property type="entry name" value="GGCT-like_sf"/>
</dbReference>
<dbReference type="InterPro" id="IPR013024">
    <property type="entry name" value="GGCT-like"/>
</dbReference>
<dbReference type="CDD" id="cd06661">
    <property type="entry name" value="GGCT_like"/>
    <property type="match status" value="1"/>
</dbReference>
<dbReference type="KEGG" id="atz:M5E07_00865"/>
<dbReference type="Pfam" id="PF06094">
    <property type="entry name" value="GGACT"/>
    <property type="match status" value="1"/>
</dbReference>
<dbReference type="Proteomes" id="UP001056716">
    <property type="component" value="Chromosome"/>
</dbReference>
<feature type="domain" description="Gamma-glutamylcyclotransferase AIG2-like" evidence="1">
    <location>
        <begin position="4"/>
        <end position="106"/>
    </location>
</feature>
<dbReference type="AlphaFoldDB" id="A0AAE9LRP7"/>
<evidence type="ECO:0000313" key="3">
    <source>
        <dbReference type="Proteomes" id="UP001056716"/>
    </source>
</evidence>